<dbReference type="InterPro" id="IPR001387">
    <property type="entry name" value="Cro/C1-type_HTH"/>
</dbReference>
<dbReference type="PROSITE" id="PS50943">
    <property type="entry name" value="HTH_CROC1"/>
    <property type="match status" value="1"/>
</dbReference>
<name>A0A8S5NX66_9CAUD</name>
<dbReference type="CDD" id="cd00093">
    <property type="entry name" value="HTH_XRE"/>
    <property type="match status" value="1"/>
</dbReference>
<proteinExistence type="predicted"/>
<evidence type="ECO:0000259" key="1">
    <source>
        <dbReference type="PROSITE" id="PS50943"/>
    </source>
</evidence>
<protein>
    <submittedName>
        <fullName evidence="2">Helix-turn-helix XRE-family like protein</fullName>
    </submittedName>
</protein>
<dbReference type="InterPro" id="IPR010982">
    <property type="entry name" value="Lambda_DNA-bd_dom_sf"/>
</dbReference>
<dbReference type="Pfam" id="PF01381">
    <property type="entry name" value="HTH_3"/>
    <property type="match status" value="1"/>
</dbReference>
<evidence type="ECO:0000313" key="2">
    <source>
        <dbReference type="EMBL" id="DAD99413.1"/>
    </source>
</evidence>
<organism evidence="2">
    <name type="scientific">Siphoviridae sp. ctNU74</name>
    <dbReference type="NCBI Taxonomy" id="2825471"/>
    <lineage>
        <taxon>Viruses</taxon>
        <taxon>Duplodnaviria</taxon>
        <taxon>Heunggongvirae</taxon>
        <taxon>Uroviricota</taxon>
        <taxon>Caudoviricetes</taxon>
    </lineage>
</organism>
<reference evidence="2" key="1">
    <citation type="journal article" date="2021" name="Proc. Natl. Acad. Sci. U.S.A.">
        <title>A Catalog of Tens of Thousands of Viruses from Human Metagenomes Reveals Hidden Associations with Chronic Diseases.</title>
        <authorList>
            <person name="Tisza M.J."/>
            <person name="Buck C.B."/>
        </authorList>
    </citation>
    <scope>NUCLEOTIDE SEQUENCE</scope>
    <source>
        <strain evidence="2">CtNU74</strain>
    </source>
</reference>
<accession>A0A8S5NX66</accession>
<dbReference type="GO" id="GO:0003677">
    <property type="term" value="F:DNA binding"/>
    <property type="evidence" value="ECO:0007669"/>
    <property type="project" value="InterPro"/>
</dbReference>
<sequence length="101" mass="11629">MKMSHFVLTRFVTSDIIILHSKKITKGEIYMIDAKEIGSRLLKLRGETPRELVASEIGVSISAIAMYENGERIPRDGIKIKLANFYKRTVQEIFFDKECHI</sequence>
<dbReference type="EMBL" id="BK015285">
    <property type="protein sequence ID" value="DAD99413.1"/>
    <property type="molecule type" value="Genomic_DNA"/>
</dbReference>
<dbReference type="SUPFAM" id="SSF47413">
    <property type="entry name" value="lambda repressor-like DNA-binding domains"/>
    <property type="match status" value="1"/>
</dbReference>
<feature type="domain" description="HTH cro/C1-type" evidence="1">
    <location>
        <begin position="53"/>
        <end position="93"/>
    </location>
</feature>
<dbReference type="SMART" id="SM00530">
    <property type="entry name" value="HTH_XRE"/>
    <property type="match status" value="1"/>
</dbReference>
<dbReference type="Gene3D" id="1.10.260.40">
    <property type="entry name" value="lambda repressor-like DNA-binding domains"/>
    <property type="match status" value="1"/>
</dbReference>